<dbReference type="GO" id="GO:0003677">
    <property type="term" value="F:DNA binding"/>
    <property type="evidence" value="ECO:0007669"/>
    <property type="project" value="InterPro"/>
</dbReference>
<dbReference type="Pfam" id="PF01381">
    <property type="entry name" value="HTH_3"/>
    <property type="match status" value="1"/>
</dbReference>
<comment type="caution">
    <text evidence="2">The sequence shown here is derived from an EMBL/GenBank/DDBJ whole genome shotgun (WGS) entry which is preliminary data.</text>
</comment>
<dbReference type="PATRIC" id="fig|649747.3.peg.4169"/>
<reference evidence="2 3" key="1">
    <citation type="submission" date="2013-08" db="EMBL/GenBank/DDBJ databases">
        <authorList>
            <person name="Weinstock G."/>
            <person name="Sodergren E."/>
            <person name="Wylie T."/>
            <person name="Fulton L."/>
            <person name="Fulton R."/>
            <person name="Fronick C."/>
            <person name="O'Laughlin M."/>
            <person name="Godfrey J."/>
            <person name="Miner T."/>
            <person name="Herter B."/>
            <person name="Appelbaum E."/>
            <person name="Cordes M."/>
            <person name="Lek S."/>
            <person name="Wollam A."/>
            <person name="Pepin K.H."/>
            <person name="Palsikar V.B."/>
            <person name="Mitreva M."/>
            <person name="Wilson R.K."/>
        </authorList>
    </citation>
    <scope>NUCLEOTIDE SEQUENCE [LARGE SCALE GENOMIC DNA]</scope>
    <source>
        <strain evidence="2 3">ATCC 12856</strain>
    </source>
</reference>
<dbReference type="GeneID" id="92841148"/>
<name>U1WXA1_ANEAE</name>
<feature type="domain" description="HTH cro/C1-type" evidence="1">
    <location>
        <begin position="17"/>
        <end position="63"/>
    </location>
</feature>
<dbReference type="InterPro" id="IPR001387">
    <property type="entry name" value="Cro/C1-type_HTH"/>
</dbReference>
<dbReference type="InterPro" id="IPR010982">
    <property type="entry name" value="Lambda_DNA-bd_dom_sf"/>
</dbReference>
<dbReference type="RefSeq" id="WP_021624044.1">
    <property type="nucleotide sequence ID" value="NZ_KE952892.1"/>
</dbReference>
<evidence type="ECO:0000313" key="2">
    <source>
        <dbReference type="EMBL" id="ERI07295.1"/>
    </source>
</evidence>
<dbReference type="AlphaFoldDB" id="U1WXA1"/>
<dbReference type="CDD" id="cd00093">
    <property type="entry name" value="HTH_XRE"/>
    <property type="match status" value="1"/>
</dbReference>
<protein>
    <recommendedName>
        <fullName evidence="1">HTH cro/C1-type domain-containing protein</fullName>
    </recommendedName>
</protein>
<dbReference type="Gene3D" id="1.10.260.40">
    <property type="entry name" value="lambda repressor-like DNA-binding domains"/>
    <property type="match status" value="1"/>
</dbReference>
<organism evidence="2 3">
    <name type="scientific">Aneurinibacillus aneurinilyticus ATCC 12856</name>
    <dbReference type="NCBI Taxonomy" id="649747"/>
    <lineage>
        <taxon>Bacteria</taxon>
        <taxon>Bacillati</taxon>
        <taxon>Bacillota</taxon>
        <taxon>Bacilli</taxon>
        <taxon>Bacillales</taxon>
        <taxon>Paenibacillaceae</taxon>
        <taxon>Aneurinibacillus group</taxon>
        <taxon>Aneurinibacillus</taxon>
    </lineage>
</organism>
<dbReference type="HOGENOM" id="CLU_198050_0_0_9"/>
<proteinExistence type="predicted"/>
<evidence type="ECO:0000259" key="1">
    <source>
        <dbReference type="Pfam" id="PF01381"/>
    </source>
</evidence>
<keyword evidence="3" id="KW-1185">Reference proteome</keyword>
<dbReference type="eggNOG" id="ENOG5033MAA">
    <property type="taxonomic scope" value="Bacteria"/>
</dbReference>
<dbReference type="EMBL" id="AWSJ01000284">
    <property type="protein sequence ID" value="ERI07295.1"/>
    <property type="molecule type" value="Genomic_DNA"/>
</dbReference>
<dbReference type="STRING" id="649747.HMPREF0083_04628"/>
<sequence length="77" mass="8873">MTGWFGIGKKRSKFGKYLDRCGIAQKKVEEGTGLSRGTISRLCSDNQNAPTMKNATKIIKFLRKYDKNVDYTDFWEM</sequence>
<gene>
    <name evidence="2" type="ORF">HMPREF0083_04628</name>
</gene>
<dbReference type="Proteomes" id="UP000016511">
    <property type="component" value="Unassembled WGS sequence"/>
</dbReference>
<evidence type="ECO:0000313" key="3">
    <source>
        <dbReference type="Proteomes" id="UP000016511"/>
    </source>
</evidence>
<accession>U1WXA1</accession>